<proteinExistence type="inferred from homology"/>
<keyword evidence="4" id="KW-0049">Antioxidant</keyword>
<dbReference type="PANTHER" id="PTHR10003">
    <property type="entry name" value="SUPEROXIDE DISMUTASE CU-ZN -RELATED"/>
    <property type="match status" value="1"/>
</dbReference>
<dbReference type="PRINTS" id="PR00068">
    <property type="entry name" value="CUZNDISMTASE"/>
</dbReference>
<dbReference type="Gene3D" id="2.60.40.200">
    <property type="entry name" value="Superoxide dismutase, copper/zinc binding domain"/>
    <property type="match status" value="1"/>
</dbReference>
<accession>A0A6I9VU57</accession>
<keyword evidence="6 9" id="KW-0186">Copper</keyword>
<feature type="domain" description="Superoxide dismutase copper/zinc binding" evidence="10">
    <location>
        <begin position="14"/>
        <end position="146"/>
    </location>
</feature>
<dbReference type="FunFam" id="2.60.40.200:FF:000004">
    <property type="entry name" value="Copper chaperone for superoxide dismutase"/>
    <property type="match status" value="1"/>
</dbReference>
<evidence type="ECO:0000256" key="5">
    <source>
        <dbReference type="ARBA" id="ARBA00023002"/>
    </source>
</evidence>
<dbReference type="PROSITE" id="PS00087">
    <property type="entry name" value="SOD_CU_ZN_1"/>
    <property type="match status" value="1"/>
</dbReference>
<dbReference type="CDD" id="cd00305">
    <property type="entry name" value="Cu-Zn_Superoxide_Dismutase"/>
    <property type="match status" value="1"/>
</dbReference>
<comment type="cofactor">
    <cofactor evidence="9">
        <name>Zn(2+)</name>
        <dbReference type="ChEBI" id="CHEBI:29105"/>
    </cofactor>
    <text evidence="9">Binds 1 zinc ion per subunit.</text>
</comment>
<reference evidence="12" key="1">
    <citation type="submission" date="2025-08" db="UniProtKB">
        <authorList>
            <consortium name="RefSeq"/>
        </authorList>
    </citation>
    <scope>IDENTIFICATION</scope>
</reference>
<evidence type="ECO:0000313" key="12">
    <source>
        <dbReference type="RefSeq" id="XP_011632592.1"/>
    </source>
</evidence>
<evidence type="ECO:0000256" key="2">
    <source>
        <dbReference type="ARBA" id="ARBA00022723"/>
    </source>
</evidence>
<evidence type="ECO:0000256" key="1">
    <source>
        <dbReference type="ARBA" id="ARBA00010457"/>
    </source>
</evidence>
<name>A0A6I9VU57_9HYME</name>
<evidence type="ECO:0000256" key="4">
    <source>
        <dbReference type="ARBA" id="ARBA00022862"/>
    </source>
</evidence>
<gene>
    <name evidence="12" type="primary">LOC105424167</name>
</gene>
<dbReference type="SUPFAM" id="SSF49329">
    <property type="entry name" value="Cu,Zn superoxide dismutase-like"/>
    <property type="match status" value="1"/>
</dbReference>
<dbReference type="InterPro" id="IPR024134">
    <property type="entry name" value="SOD_Cu/Zn_/chaperone"/>
</dbReference>
<evidence type="ECO:0000259" key="10">
    <source>
        <dbReference type="Pfam" id="PF00080"/>
    </source>
</evidence>
<keyword evidence="5 9" id="KW-0560">Oxidoreductase</keyword>
<keyword evidence="11" id="KW-1185">Reference proteome</keyword>
<evidence type="ECO:0000256" key="9">
    <source>
        <dbReference type="RuleBase" id="RU000393"/>
    </source>
</evidence>
<comment type="function">
    <text evidence="9">Destroys radicals which are normally produced within the cells and which are toxic to biological systems.</text>
</comment>
<dbReference type="InterPro" id="IPR001424">
    <property type="entry name" value="SOD_Cu_Zn_dom"/>
</dbReference>
<comment type="cofactor">
    <cofactor evidence="9">
        <name>Cu cation</name>
        <dbReference type="ChEBI" id="CHEBI:23378"/>
    </cofactor>
    <text evidence="9">Binds 1 copper ion per subunit.</text>
</comment>
<protein>
    <recommendedName>
        <fullName evidence="9">Superoxide dismutase [Cu-Zn]</fullName>
        <ecNumber evidence="9">1.15.1.1</ecNumber>
    </recommendedName>
</protein>
<dbReference type="KEGG" id="pbar:105424167"/>
<dbReference type="EC" id="1.15.1.1" evidence="9"/>
<dbReference type="GO" id="GO:0004784">
    <property type="term" value="F:superoxide dismutase activity"/>
    <property type="evidence" value="ECO:0007669"/>
    <property type="project" value="UniProtKB-EC"/>
</dbReference>
<keyword evidence="2 9" id="KW-0479">Metal-binding</keyword>
<comment type="catalytic activity">
    <reaction evidence="8 9">
        <text>2 superoxide + 2 H(+) = H2O2 + O2</text>
        <dbReference type="Rhea" id="RHEA:20696"/>
        <dbReference type="ChEBI" id="CHEBI:15378"/>
        <dbReference type="ChEBI" id="CHEBI:15379"/>
        <dbReference type="ChEBI" id="CHEBI:16240"/>
        <dbReference type="ChEBI" id="CHEBI:18421"/>
        <dbReference type="EC" id="1.15.1.1"/>
    </reaction>
</comment>
<dbReference type="PROSITE" id="PS00332">
    <property type="entry name" value="SOD_CU_ZN_2"/>
    <property type="match status" value="1"/>
</dbReference>
<comment type="similarity">
    <text evidence="1 9">Belongs to the Cu-Zn superoxide dismutase family.</text>
</comment>
<evidence type="ECO:0000256" key="7">
    <source>
        <dbReference type="ARBA" id="ARBA00023157"/>
    </source>
</evidence>
<keyword evidence="3 9" id="KW-0862">Zinc</keyword>
<evidence type="ECO:0000256" key="6">
    <source>
        <dbReference type="ARBA" id="ARBA00023008"/>
    </source>
</evidence>
<sequence>MLGGNSGYSVGNAIKGVVRFAETSEGCIIDGTIDGLSPGEHGIHIHECGDISNGCDSVGGHFNPNNSPHGSPEDDLSNRHVGDLGNILTDTTGRATFRKIDKFLKISDIIGRSLIVTKNPDDFGKGDNPESKINGNSGSRLACGIIARSSGLFQNTKKICACDGLTIWDERDRALKHGVGDS</sequence>
<evidence type="ECO:0000256" key="8">
    <source>
        <dbReference type="ARBA" id="ARBA00049204"/>
    </source>
</evidence>
<evidence type="ECO:0000313" key="11">
    <source>
        <dbReference type="Proteomes" id="UP000504615"/>
    </source>
</evidence>
<keyword evidence="7" id="KW-1015">Disulfide bond</keyword>
<dbReference type="GO" id="GO:0005507">
    <property type="term" value="F:copper ion binding"/>
    <property type="evidence" value="ECO:0007669"/>
    <property type="project" value="InterPro"/>
</dbReference>
<dbReference type="GeneID" id="105424167"/>
<dbReference type="InterPro" id="IPR036423">
    <property type="entry name" value="SOD-like_Cu/Zn_dom_sf"/>
</dbReference>
<evidence type="ECO:0000256" key="3">
    <source>
        <dbReference type="ARBA" id="ARBA00022833"/>
    </source>
</evidence>
<organism evidence="11 12">
    <name type="scientific">Pogonomyrmex barbatus</name>
    <name type="common">red harvester ant</name>
    <dbReference type="NCBI Taxonomy" id="144034"/>
    <lineage>
        <taxon>Eukaryota</taxon>
        <taxon>Metazoa</taxon>
        <taxon>Ecdysozoa</taxon>
        <taxon>Arthropoda</taxon>
        <taxon>Hexapoda</taxon>
        <taxon>Insecta</taxon>
        <taxon>Pterygota</taxon>
        <taxon>Neoptera</taxon>
        <taxon>Endopterygota</taxon>
        <taxon>Hymenoptera</taxon>
        <taxon>Apocrita</taxon>
        <taxon>Aculeata</taxon>
        <taxon>Formicoidea</taxon>
        <taxon>Formicidae</taxon>
        <taxon>Myrmicinae</taxon>
        <taxon>Pogonomyrmex</taxon>
    </lineage>
</organism>
<dbReference type="InterPro" id="IPR018152">
    <property type="entry name" value="SOD_Cu/Zn_BS"/>
</dbReference>
<dbReference type="OrthoDB" id="666972at2759"/>
<dbReference type="Proteomes" id="UP000504615">
    <property type="component" value="Unplaced"/>
</dbReference>
<dbReference type="RefSeq" id="XP_011632592.1">
    <property type="nucleotide sequence ID" value="XM_011634290.1"/>
</dbReference>
<dbReference type="AlphaFoldDB" id="A0A6I9VU57"/>
<dbReference type="Pfam" id="PF00080">
    <property type="entry name" value="Sod_Cu"/>
    <property type="match status" value="1"/>
</dbReference>